<dbReference type="EnsemblProtists" id="HpaT813455">
    <property type="protein sequence ID" value="HpaP813455"/>
    <property type="gene ID" value="HpaG813455"/>
</dbReference>
<dbReference type="PANTHER" id="PTHR12716">
    <property type="entry name" value="TRANSCRIPTION INITIATION FACTOR IIE, BETA SUBUNIT"/>
    <property type="match status" value="1"/>
</dbReference>
<keyword evidence="10" id="KW-1185">Reference proteome</keyword>
<reference evidence="10" key="1">
    <citation type="journal article" date="2010" name="Science">
        <title>Signatures of adaptation to obligate biotrophy in the Hyaloperonospora arabidopsidis genome.</title>
        <authorList>
            <person name="Baxter L."/>
            <person name="Tripathy S."/>
            <person name="Ishaque N."/>
            <person name="Boot N."/>
            <person name="Cabral A."/>
            <person name="Kemen E."/>
            <person name="Thines M."/>
            <person name="Ah-Fong A."/>
            <person name="Anderson R."/>
            <person name="Badejoko W."/>
            <person name="Bittner-Eddy P."/>
            <person name="Boore J.L."/>
            <person name="Chibucos M.C."/>
            <person name="Coates M."/>
            <person name="Dehal P."/>
            <person name="Delehaunty K."/>
            <person name="Dong S."/>
            <person name="Downton P."/>
            <person name="Dumas B."/>
            <person name="Fabro G."/>
            <person name="Fronick C."/>
            <person name="Fuerstenberg S.I."/>
            <person name="Fulton L."/>
            <person name="Gaulin E."/>
            <person name="Govers F."/>
            <person name="Hughes L."/>
            <person name="Humphray S."/>
            <person name="Jiang R.H."/>
            <person name="Judelson H."/>
            <person name="Kamoun S."/>
            <person name="Kyung K."/>
            <person name="Meijer H."/>
            <person name="Minx P."/>
            <person name="Morris P."/>
            <person name="Nelson J."/>
            <person name="Phuntumart V."/>
            <person name="Qutob D."/>
            <person name="Rehmany A."/>
            <person name="Rougon-Cardoso A."/>
            <person name="Ryden P."/>
            <person name="Torto-Alalibo T."/>
            <person name="Studholme D."/>
            <person name="Wang Y."/>
            <person name="Win J."/>
            <person name="Wood J."/>
            <person name="Clifton S.W."/>
            <person name="Rogers J."/>
            <person name="Van den Ackerveken G."/>
            <person name="Jones J.D."/>
            <person name="McDowell J.M."/>
            <person name="Beynon J."/>
            <person name="Tyler B.M."/>
        </authorList>
    </citation>
    <scope>NUCLEOTIDE SEQUENCE [LARGE SCALE GENOMIC DNA]</scope>
    <source>
        <strain evidence="10">Emoy2</strain>
    </source>
</reference>
<dbReference type="eggNOG" id="KOG3095">
    <property type="taxonomic scope" value="Eukaryota"/>
</dbReference>
<dbReference type="AlphaFoldDB" id="M4C2Y8"/>
<dbReference type="InterPro" id="IPR016656">
    <property type="entry name" value="TFIIE-bsu"/>
</dbReference>
<dbReference type="InParanoid" id="M4C2Y8"/>
<dbReference type="GO" id="GO:0005673">
    <property type="term" value="C:transcription factor TFIIE complex"/>
    <property type="evidence" value="ECO:0007669"/>
    <property type="project" value="InterPro"/>
</dbReference>
<dbReference type="HOGENOM" id="CLU_060446_0_0_1"/>
<evidence type="ECO:0000256" key="4">
    <source>
        <dbReference type="ARBA" id="ARBA00023163"/>
    </source>
</evidence>
<dbReference type="GO" id="GO:0003677">
    <property type="term" value="F:DNA binding"/>
    <property type="evidence" value="ECO:0007669"/>
    <property type="project" value="UniProtKB-KW"/>
</dbReference>
<evidence type="ECO:0000256" key="1">
    <source>
        <dbReference type="ARBA" id="ARBA00004123"/>
    </source>
</evidence>
<evidence type="ECO:0000256" key="6">
    <source>
        <dbReference type="ARBA" id="ARBA00025581"/>
    </source>
</evidence>
<evidence type="ECO:0000259" key="8">
    <source>
        <dbReference type="PROSITE" id="PS51351"/>
    </source>
</evidence>
<evidence type="ECO:0000256" key="5">
    <source>
        <dbReference type="ARBA" id="ARBA00023242"/>
    </source>
</evidence>
<dbReference type="STRING" id="559515.M4C2Y8"/>
<evidence type="ECO:0000256" key="3">
    <source>
        <dbReference type="ARBA" id="ARBA00023125"/>
    </source>
</evidence>
<keyword evidence="3" id="KW-0238">DNA-binding</keyword>
<keyword evidence="5" id="KW-0539">Nucleus</keyword>
<dbReference type="PANTHER" id="PTHR12716:SF8">
    <property type="entry name" value="TRANSCRIPTION INITIATION FACTOR IIE SUBUNIT BETA"/>
    <property type="match status" value="1"/>
</dbReference>
<proteinExistence type="predicted"/>
<organism evidence="9 10">
    <name type="scientific">Hyaloperonospora arabidopsidis (strain Emoy2)</name>
    <name type="common">Downy mildew agent</name>
    <name type="synonym">Peronospora arabidopsidis</name>
    <dbReference type="NCBI Taxonomy" id="559515"/>
    <lineage>
        <taxon>Eukaryota</taxon>
        <taxon>Sar</taxon>
        <taxon>Stramenopiles</taxon>
        <taxon>Oomycota</taxon>
        <taxon>Peronosporomycetes</taxon>
        <taxon>Peronosporales</taxon>
        <taxon>Peronosporaceae</taxon>
        <taxon>Hyaloperonospora</taxon>
    </lineage>
</organism>
<keyword evidence="4" id="KW-0804">Transcription</keyword>
<evidence type="ECO:0000313" key="10">
    <source>
        <dbReference type="Proteomes" id="UP000011713"/>
    </source>
</evidence>
<evidence type="ECO:0000256" key="2">
    <source>
        <dbReference type="ARBA" id="ARBA00023015"/>
    </source>
</evidence>
<reference evidence="9" key="2">
    <citation type="submission" date="2015-06" db="UniProtKB">
        <authorList>
            <consortium name="EnsemblProtists"/>
        </authorList>
    </citation>
    <scope>IDENTIFICATION</scope>
    <source>
        <strain evidence="9">Emoy2</strain>
    </source>
</reference>
<dbReference type="VEuPathDB" id="FungiDB:HpaG813455"/>
<sequence>MWRNLAYGSQQVADAVPAVAPTKSVKETVISQDLWSWLWVALLLAVDASSVPKNDGAKVYKILEYLRKVPMHKAVSVVDVFKHTGVDLSMDDQVEQRLKNNPKVRLQGDQYAYQAKYDIKDRMQLLKILDRIPEGMPIEDLIDCYVGVEEDLKELTRTGEIICVKNADKGAEVYFSRGQTFLVDLSGVVTVEAGSYLTYSSQDTTEEIRRGDAFRVGDNWFRVSAAVRSSSTTRPAPFAGMATKSVSSTRDLNVSKKIKCVFRGHIIDLFSHARHGQLTSIFLLLRIWRYMFKFDKDHLPLDVPFPDAKRRNVASSDRWDLLPKRGPKFQMVKHGATNDIRQLWRDTLRSWPSDRAEFEKKLVQAGLTTQSKVDANRRQMKRRLKEDKKKNRPRKQRDIKITNHHLIGTKLGEILSKGSQDQFSLGAARFDKT</sequence>
<name>M4C2Y8_HYAAE</name>
<accession>M4C2Y8</accession>
<keyword evidence="2" id="KW-0805">Transcription regulation</keyword>
<feature type="domain" description="TFIIE beta" evidence="8">
    <location>
        <begin position="45"/>
        <end position="120"/>
    </location>
</feature>
<feature type="region of interest" description="Disordered" evidence="7">
    <location>
        <begin position="370"/>
        <end position="399"/>
    </location>
</feature>
<dbReference type="GO" id="GO:0006367">
    <property type="term" value="P:transcription initiation at RNA polymerase II promoter"/>
    <property type="evidence" value="ECO:0007669"/>
    <property type="project" value="InterPro"/>
</dbReference>
<comment type="subcellular location">
    <subcellularLocation>
        <location evidence="1">Nucleus</location>
    </subcellularLocation>
</comment>
<dbReference type="InterPro" id="IPR003166">
    <property type="entry name" value="TFIIE_bsu_DNA-bd"/>
</dbReference>
<evidence type="ECO:0000256" key="7">
    <source>
        <dbReference type="SAM" id="MobiDB-lite"/>
    </source>
</evidence>
<dbReference type="GO" id="GO:0001097">
    <property type="term" value="F:TFIIH-class transcription factor complex binding"/>
    <property type="evidence" value="ECO:0007669"/>
    <property type="project" value="TreeGrafter"/>
</dbReference>
<protein>
    <recommendedName>
        <fullName evidence="8">TFIIE beta domain-containing protein</fullName>
    </recommendedName>
</protein>
<comment type="function">
    <text evidence="6">Recruits TFIIH to the initiation complex and stimulates the RNA polymerase II C-terminal domain kinase and DNA-dependent ATPase activities of TFIIH. Both TFIIH and TFIIE are required for promoter clearance by RNA polymerase.</text>
</comment>
<dbReference type="Proteomes" id="UP000011713">
    <property type="component" value="Unassembled WGS sequence"/>
</dbReference>
<dbReference type="InterPro" id="IPR040501">
    <property type="entry name" value="TFA2_Winged_2"/>
</dbReference>
<dbReference type="OMA" id="EVYYSRG"/>
<dbReference type="PROSITE" id="PS51351">
    <property type="entry name" value="TFIIE_BETA_C"/>
    <property type="match status" value="1"/>
</dbReference>
<evidence type="ECO:0000313" key="9">
    <source>
        <dbReference type="EnsemblProtists" id="HpaP813455"/>
    </source>
</evidence>
<dbReference type="Pfam" id="PF18121">
    <property type="entry name" value="TFA2_Winged_2"/>
    <property type="match status" value="1"/>
</dbReference>
<dbReference type="EMBL" id="ABWE02002567">
    <property type="status" value="NOT_ANNOTATED_CDS"/>
    <property type="molecule type" value="Genomic_DNA"/>
</dbReference>